<dbReference type="SUPFAM" id="SSF54373">
    <property type="entry name" value="FAD-linked reductases, C-terminal domain"/>
    <property type="match status" value="1"/>
</dbReference>
<reference evidence="12" key="1">
    <citation type="journal article" date="2020" name="Stud. Mycol.">
        <title>101 Dothideomycetes genomes: a test case for predicting lifestyles and emergence of pathogens.</title>
        <authorList>
            <person name="Haridas S."/>
            <person name="Albert R."/>
            <person name="Binder M."/>
            <person name="Bloem J."/>
            <person name="Labutti K."/>
            <person name="Salamov A."/>
            <person name="Andreopoulos B."/>
            <person name="Baker S."/>
            <person name="Barry K."/>
            <person name="Bills G."/>
            <person name="Bluhm B."/>
            <person name="Cannon C."/>
            <person name="Castanera R."/>
            <person name="Culley D."/>
            <person name="Daum C."/>
            <person name="Ezra D."/>
            <person name="Gonzalez J."/>
            <person name="Henrissat B."/>
            <person name="Kuo A."/>
            <person name="Liang C."/>
            <person name="Lipzen A."/>
            <person name="Lutzoni F."/>
            <person name="Magnuson J."/>
            <person name="Mondo S."/>
            <person name="Nolan M."/>
            <person name="Ohm R."/>
            <person name="Pangilinan J."/>
            <person name="Park H.-J."/>
            <person name="Ramirez L."/>
            <person name="Alfaro M."/>
            <person name="Sun H."/>
            <person name="Tritt A."/>
            <person name="Yoshinaga Y."/>
            <person name="Zwiers L.-H."/>
            <person name="Turgeon B."/>
            <person name="Goodwin S."/>
            <person name="Spatafora J."/>
            <person name="Crous P."/>
            <person name="Grigoriev I."/>
        </authorList>
    </citation>
    <scope>NUCLEOTIDE SEQUENCE</scope>
    <source>
        <strain evidence="12">CBS 121410</strain>
    </source>
</reference>
<dbReference type="PROSITE" id="PS00624">
    <property type="entry name" value="GMC_OXRED_2"/>
    <property type="match status" value="1"/>
</dbReference>
<dbReference type="PANTHER" id="PTHR11552:SF201">
    <property type="entry name" value="GLUCOSE-METHANOL-CHOLINE OXIDOREDUCTASE N-TERMINAL DOMAIN-CONTAINING PROTEIN"/>
    <property type="match status" value="1"/>
</dbReference>
<dbReference type="Pfam" id="PF00732">
    <property type="entry name" value="GMC_oxred_N"/>
    <property type="match status" value="1"/>
</dbReference>
<feature type="active site" description="Proton donor" evidence="6">
    <location>
        <position position="535"/>
    </location>
</feature>
<evidence type="ECO:0000313" key="12">
    <source>
        <dbReference type="EMBL" id="KAF2083468.1"/>
    </source>
</evidence>
<dbReference type="InterPro" id="IPR027424">
    <property type="entry name" value="Glucose_Oxidase_domain_2"/>
</dbReference>
<dbReference type="InterPro" id="IPR036188">
    <property type="entry name" value="FAD/NAD-bd_sf"/>
</dbReference>
<dbReference type="PANTHER" id="PTHR11552">
    <property type="entry name" value="GLUCOSE-METHANOL-CHOLINE GMC OXIDOREDUCTASE"/>
    <property type="match status" value="1"/>
</dbReference>
<dbReference type="InterPro" id="IPR007867">
    <property type="entry name" value="GMC_OxRtase_C"/>
</dbReference>
<gene>
    <name evidence="12" type="ORF">K490DRAFT_51583</name>
</gene>
<dbReference type="EMBL" id="ML978779">
    <property type="protein sequence ID" value="KAF2083468.1"/>
    <property type="molecule type" value="Genomic_DNA"/>
</dbReference>
<evidence type="ECO:0000256" key="1">
    <source>
        <dbReference type="ARBA" id="ARBA00001974"/>
    </source>
</evidence>
<dbReference type="AlphaFoldDB" id="A0A9P4HPA0"/>
<evidence type="ECO:0000259" key="11">
    <source>
        <dbReference type="PROSITE" id="PS00624"/>
    </source>
</evidence>
<dbReference type="Gene3D" id="4.10.450.10">
    <property type="entry name" value="Glucose Oxidase, domain 2"/>
    <property type="match status" value="1"/>
</dbReference>
<sequence>MKHPLLLALRALTATAAVTVPLSERATSITTYDYIVVGGGTCGLVVANRLSENSNVSVLVIEAGGSVYNNTGVSDTDGYGSTLKTSIDWQYKTAAQKYAGNSVATLSAGKGIGGTSTINGMSYTRAQAAQIDAWETLGNADWNWKNLWPYYLKSESYEVPDSQQASGGATYKSSFHGFSGPLKVGYSHEQAVTEVPGTLNSTYQNVGVPFSPDVNGGNMRGFNVYPKTVDTAKDVRDDAARAYYWPYTSRTNLHMMANTSANRVLWKASNDANGNAVASGVEVTTADGKTQVLNATKEIVFSAGTLKTPLLLELSGVGNPKILSQHGISTKVNLPGVGENLVDQTNNGFSWAGVGGASYTGETGYVAYPNVSDIFGTSAASFSTAVYNNLSTYAASVAAQNNNASSASSLLSFFTLQHSLIFTSKVPIAEIIYWTSGSGFGSQYWSTLPFARGNIHITSSNPAAAATINPNYFMLDYDLQSQIGIARFGRKVASTAPFNSIAGTETWPGTESVPASGNDAAWTKWLKANWHPNYHVLSTAIMLPRKDGGVVSERLKVYGTANVRVVDASVLPFQVCGHLMSTLYAVAERASDLIKADGGI</sequence>
<accession>A0A9P4HPA0</accession>
<dbReference type="GO" id="GO:0016614">
    <property type="term" value="F:oxidoreductase activity, acting on CH-OH group of donors"/>
    <property type="evidence" value="ECO:0007669"/>
    <property type="project" value="InterPro"/>
</dbReference>
<keyword evidence="4 7" id="KW-0274">FAD</keyword>
<evidence type="ECO:0000256" key="9">
    <source>
        <dbReference type="SAM" id="SignalP"/>
    </source>
</evidence>
<comment type="similarity">
    <text evidence="2 8">Belongs to the GMC oxidoreductase family.</text>
</comment>
<evidence type="ECO:0000256" key="4">
    <source>
        <dbReference type="ARBA" id="ARBA00022827"/>
    </source>
</evidence>
<evidence type="ECO:0000259" key="10">
    <source>
        <dbReference type="PROSITE" id="PS00623"/>
    </source>
</evidence>
<protein>
    <submittedName>
        <fullName evidence="12">GMC oxidoreductase</fullName>
    </submittedName>
</protein>
<evidence type="ECO:0000256" key="5">
    <source>
        <dbReference type="ARBA" id="ARBA00023002"/>
    </source>
</evidence>
<keyword evidence="3 8" id="KW-0285">Flavoprotein</keyword>
<evidence type="ECO:0000256" key="3">
    <source>
        <dbReference type="ARBA" id="ARBA00022630"/>
    </source>
</evidence>
<keyword evidence="9" id="KW-0732">Signal</keyword>
<dbReference type="Pfam" id="PF05199">
    <property type="entry name" value="GMC_oxred_C"/>
    <property type="match status" value="1"/>
</dbReference>
<evidence type="ECO:0000313" key="13">
    <source>
        <dbReference type="Proteomes" id="UP000799776"/>
    </source>
</evidence>
<name>A0A9P4HPA0_9PEZI</name>
<feature type="binding site" evidence="7">
    <location>
        <position position="115"/>
    </location>
    <ligand>
        <name>FAD</name>
        <dbReference type="ChEBI" id="CHEBI:57692"/>
    </ligand>
</feature>
<dbReference type="InterPro" id="IPR000172">
    <property type="entry name" value="GMC_OxRdtase_N"/>
</dbReference>
<organism evidence="12 13">
    <name type="scientific">Saccharata proteae CBS 121410</name>
    <dbReference type="NCBI Taxonomy" id="1314787"/>
    <lineage>
        <taxon>Eukaryota</taxon>
        <taxon>Fungi</taxon>
        <taxon>Dikarya</taxon>
        <taxon>Ascomycota</taxon>
        <taxon>Pezizomycotina</taxon>
        <taxon>Dothideomycetes</taxon>
        <taxon>Dothideomycetes incertae sedis</taxon>
        <taxon>Botryosphaeriales</taxon>
        <taxon>Saccharataceae</taxon>
        <taxon>Saccharata</taxon>
    </lineage>
</organism>
<keyword evidence="13" id="KW-1185">Reference proteome</keyword>
<dbReference type="PROSITE" id="PS00623">
    <property type="entry name" value="GMC_OXRED_1"/>
    <property type="match status" value="1"/>
</dbReference>
<feature type="active site" description="Proton acceptor" evidence="6">
    <location>
        <position position="578"/>
    </location>
</feature>
<dbReference type="Gene3D" id="3.30.560.10">
    <property type="entry name" value="Glucose Oxidase, domain 3"/>
    <property type="match status" value="1"/>
</dbReference>
<dbReference type="InterPro" id="IPR012132">
    <property type="entry name" value="GMC_OxRdtase"/>
</dbReference>
<feature type="domain" description="Glucose-methanol-choline oxidoreductase N-terminal" evidence="10">
    <location>
        <begin position="109"/>
        <end position="132"/>
    </location>
</feature>
<keyword evidence="5" id="KW-0560">Oxidoreductase</keyword>
<proteinExistence type="inferred from homology"/>
<dbReference type="OrthoDB" id="269227at2759"/>
<comment type="caution">
    <text evidence="12">The sequence shown here is derived from an EMBL/GenBank/DDBJ whole genome shotgun (WGS) entry which is preliminary data.</text>
</comment>
<evidence type="ECO:0000256" key="6">
    <source>
        <dbReference type="PIRSR" id="PIRSR000137-1"/>
    </source>
</evidence>
<feature type="domain" description="Glucose-methanol-choline oxidoreductase N-terminal" evidence="11">
    <location>
        <begin position="304"/>
        <end position="318"/>
    </location>
</feature>
<dbReference type="GO" id="GO:0050660">
    <property type="term" value="F:flavin adenine dinucleotide binding"/>
    <property type="evidence" value="ECO:0007669"/>
    <property type="project" value="InterPro"/>
</dbReference>
<feature type="signal peptide" evidence="9">
    <location>
        <begin position="1"/>
        <end position="17"/>
    </location>
</feature>
<dbReference type="Gene3D" id="3.50.50.60">
    <property type="entry name" value="FAD/NAD(P)-binding domain"/>
    <property type="match status" value="1"/>
</dbReference>
<evidence type="ECO:0000256" key="8">
    <source>
        <dbReference type="RuleBase" id="RU003968"/>
    </source>
</evidence>
<comment type="cofactor">
    <cofactor evidence="1 7">
        <name>FAD</name>
        <dbReference type="ChEBI" id="CHEBI:57692"/>
    </cofactor>
</comment>
<evidence type="ECO:0000256" key="7">
    <source>
        <dbReference type="PIRSR" id="PIRSR000137-2"/>
    </source>
</evidence>
<evidence type="ECO:0000256" key="2">
    <source>
        <dbReference type="ARBA" id="ARBA00010790"/>
    </source>
</evidence>
<feature type="chain" id="PRO_5040145624" evidence="9">
    <location>
        <begin position="18"/>
        <end position="600"/>
    </location>
</feature>
<dbReference type="Proteomes" id="UP000799776">
    <property type="component" value="Unassembled WGS sequence"/>
</dbReference>
<dbReference type="SUPFAM" id="SSF51905">
    <property type="entry name" value="FAD/NAD(P)-binding domain"/>
    <property type="match status" value="1"/>
</dbReference>
<dbReference type="PIRSF" id="PIRSF000137">
    <property type="entry name" value="Alcohol_oxidase"/>
    <property type="match status" value="1"/>
</dbReference>